<evidence type="ECO:0000256" key="5">
    <source>
        <dbReference type="ARBA" id="ARBA00022989"/>
    </source>
</evidence>
<feature type="domain" description="VTT" evidence="8">
    <location>
        <begin position="32"/>
        <end position="162"/>
    </location>
</feature>
<proteinExistence type="inferred from homology"/>
<evidence type="ECO:0000313" key="9">
    <source>
        <dbReference type="EMBL" id="GAA4794447.1"/>
    </source>
</evidence>
<evidence type="ECO:0000256" key="4">
    <source>
        <dbReference type="ARBA" id="ARBA00022692"/>
    </source>
</evidence>
<dbReference type="EMBL" id="BAABHO010000025">
    <property type="protein sequence ID" value="GAA4794447.1"/>
    <property type="molecule type" value="Genomic_DNA"/>
</dbReference>
<keyword evidence="3 7" id="KW-1003">Cell membrane</keyword>
<comment type="caution">
    <text evidence="9">The sequence shown here is derived from an EMBL/GenBank/DDBJ whole genome shotgun (WGS) entry which is preliminary data.</text>
</comment>
<keyword evidence="6 7" id="KW-0472">Membrane</keyword>
<feature type="transmembrane region" description="Helical" evidence="7">
    <location>
        <begin position="107"/>
        <end position="127"/>
    </location>
</feature>
<feature type="transmembrane region" description="Helical" evidence="7">
    <location>
        <begin position="55"/>
        <end position="75"/>
    </location>
</feature>
<dbReference type="Pfam" id="PF09335">
    <property type="entry name" value="VTT_dom"/>
    <property type="match status" value="1"/>
</dbReference>
<dbReference type="RefSeq" id="WP_345417092.1">
    <property type="nucleotide sequence ID" value="NZ_BAABHO010000025.1"/>
</dbReference>
<keyword evidence="10" id="KW-1185">Reference proteome</keyword>
<comment type="similarity">
    <text evidence="2 7">Belongs to the DedA family.</text>
</comment>
<dbReference type="PANTHER" id="PTHR30353">
    <property type="entry name" value="INNER MEMBRANE PROTEIN DEDA-RELATED"/>
    <property type="match status" value="1"/>
</dbReference>
<feature type="transmembrane region" description="Helical" evidence="7">
    <location>
        <begin position="147"/>
        <end position="168"/>
    </location>
</feature>
<evidence type="ECO:0000313" key="10">
    <source>
        <dbReference type="Proteomes" id="UP001500928"/>
    </source>
</evidence>
<dbReference type="InterPro" id="IPR032818">
    <property type="entry name" value="DedA-like"/>
</dbReference>
<dbReference type="Proteomes" id="UP001500928">
    <property type="component" value="Unassembled WGS sequence"/>
</dbReference>
<feature type="transmembrane region" description="Helical" evidence="7">
    <location>
        <begin position="174"/>
        <end position="194"/>
    </location>
</feature>
<evidence type="ECO:0000256" key="7">
    <source>
        <dbReference type="RuleBase" id="RU367016"/>
    </source>
</evidence>
<evidence type="ECO:0000256" key="3">
    <source>
        <dbReference type="ARBA" id="ARBA00022475"/>
    </source>
</evidence>
<evidence type="ECO:0000256" key="2">
    <source>
        <dbReference type="ARBA" id="ARBA00010792"/>
    </source>
</evidence>
<evidence type="ECO:0000256" key="6">
    <source>
        <dbReference type="ARBA" id="ARBA00023136"/>
    </source>
</evidence>
<accession>A0ABP9BG33</accession>
<evidence type="ECO:0000256" key="1">
    <source>
        <dbReference type="ARBA" id="ARBA00004651"/>
    </source>
</evidence>
<feature type="transmembrane region" description="Helical" evidence="7">
    <location>
        <begin position="15"/>
        <end position="43"/>
    </location>
</feature>
<sequence length="218" mass="22977">MAIDHWLMTIPPLAVYLAVAGVVGIESLGVPLPGEVVLVSAALLSSRHELAVSPLWVALAALAGAVIGDSIGYGIGHRYGIGLLQRLGRRFPKHFGPSHLALAERAFARWGVLTVIIGRFIAILRILAGPLAGALRMPYAKFLPANIIGGALWTIGTVYAIYFLGIVAETWLKRFSYVGLIVALVAGATIGWMVKKRVSRSLAAPPATPPEEEGASAA</sequence>
<keyword evidence="4 7" id="KW-0812">Transmembrane</keyword>
<evidence type="ECO:0000259" key="8">
    <source>
        <dbReference type="Pfam" id="PF09335"/>
    </source>
</evidence>
<comment type="subcellular location">
    <subcellularLocation>
        <location evidence="1 7">Cell membrane</location>
        <topology evidence="1 7">Multi-pass membrane protein</topology>
    </subcellularLocation>
</comment>
<name>A0ABP9BG33_9PSEU</name>
<keyword evidence="5 7" id="KW-1133">Transmembrane helix</keyword>
<dbReference type="InterPro" id="IPR032816">
    <property type="entry name" value="VTT_dom"/>
</dbReference>
<gene>
    <name evidence="9" type="ORF">GCM10023200_33040</name>
</gene>
<dbReference type="PANTHER" id="PTHR30353:SF15">
    <property type="entry name" value="INNER MEMBRANE PROTEIN YABI"/>
    <property type="match status" value="1"/>
</dbReference>
<reference evidence="10" key="1">
    <citation type="journal article" date="2019" name="Int. J. Syst. Evol. Microbiol.">
        <title>The Global Catalogue of Microorganisms (GCM) 10K type strain sequencing project: providing services to taxonomists for standard genome sequencing and annotation.</title>
        <authorList>
            <consortium name="The Broad Institute Genomics Platform"/>
            <consortium name="The Broad Institute Genome Sequencing Center for Infectious Disease"/>
            <person name="Wu L."/>
            <person name="Ma J."/>
        </authorList>
    </citation>
    <scope>NUCLEOTIDE SEQUENCE [LARGE SCALE GENOMIC DNA]</scope>
    <source>
        <strain evidence="10">JCM 17979</strain>
    </source>
</reference>
<organism evidence="9 10">
    <name type="scientific">Actinomycetospora chlora</name>
    <dbReference type="NCBI Taxonomy" id="663608"/>
    <lineage>
        <taxon>Bacteria</taxon>
        <taxon>Bacillati</taxon>
        <taxon>Actinomycetota</taxon>
        <taxon>Actinomycetes</taxon>
        <taxon>Pseudonocardiales</taxon>
        <taxon>Pseudonocardiaceae</taxon>
        <taxon>Actinomycetospora</taxon>
    </lineage>
</organism>
<protein>
    <submittedName>
        <fullName evidence="9">DedA family protein</fullName>
    </submittedName>
</protein>